<dbReference type="PROSITE" id="PS50192">
    <property type="entry name" value="T_SNARE"/>
    <property type="match status" value="1"/>
</dbReference>
<evidence type="ECO:0000259" key="7">
    <source>
        <dbReference type="PROSITE" id="PS50192"/>
    </source>
</evidence>
<dbReference type="GO" id="GO:0006906">
    <property type="term" value="P:vesicle fusion"/>
    <property type="evidence" value="ECO:0007669"/>
    <property type="project" value="TreeGrafter"/>
</dbReference>
<dbReference type="GO" id="GO:0012505">
    <property type="term" value="C:endomembrane system"/>
    <property type="evidence" value="ECO:0007669"/>
    <property type="project" value="TreeGrafter"/>
</dbReference>
<evidence type="ECO:0000256" key="5">
    <source>
        <dbReference type="ARBA" id="ARBA00023136"/>
    </source>
</evidence>
<dbReference type="PANTHER" id="PTHR19957">
    <property type="entry name" value="SYNTAXIN"/>
    <property type="match status" value="1"/>
</dbReference>
<evidence type="ECO:0000256" key="6">
    <source>
        <dbReference type="SAM" id="Phobius"/>
    </source>
</evidence>
<dbReference type="Gene3D" id="1.20.5.110">
    <property type="match status" value="1"/>
</dbReference>
<dbReference type="GO" id="GO:0005484">
    <property type="term" value="F:SNAP receptor activity"/>
    <property type="evidence" value="ECO:0007669"/>
    <property type="project" value="TreeGrafter"/>
</dbReference>
<keyword evidence="9" id="KW-1185">Reference proteome</keyword>
<dbReference type="EMBL" id="BRXZ01003856">
    <property type="protein sequence ID" value="GMH63318.1"/>
    <property type="molecule type" value="Genomic_DNA"/>
</dbReference>
<keyword evidence="5 6" id="KW-0472">Membrane</keyword>
<comment type="similarity">
    <text evidence="2">Belongs to the syntaxin family.</text>
</comment>
<evidence type="ECO:0000256" key="4">
    <source>
        <dbReference type="ARBA" id="ARBA00022989"/>
    </source>
</evidence>
<dbReference type="GO" id="GO:0005886">
    <property type="term" value="C:plasma membrane"/>
    <property type="evidence" value="ECO:0007669"/>
    <property type="project" value="TreeGrafter"/>
</dbReference>
<dbReference type="Pfam" id="PF00804">
    <property type="entry name" value="Syntaxin"/>
    <property type="match status" value="1"/>
</dbReference>
<feature type="non-terminal residue" evidence="8">
    <location>
        <position position="1"/>
    </location>
</feature>
<evidence type="ECO:0000256" key="3">
    <source>
        <dbReference type="ARBA" id="ARBA00022692"/>
    </source>
</evidence>
<dbReference type="GO" id="GO:0006887">
    <property type="term" value="P:exocytosis"/>
    <property type="evidence" value="ECO:0007669"/>
    <property type="project" value="TreeGrafter"/>
</dbReference>
<dbReference type="PANTHER" id="PTHR19957:SF307">
    <property type="entry name" value="PROTEIN SSO1-RELATED"/>
    <property type="match status" value="1"/>
</dbReference>
<dbReference type="OrthoDB" id="10255013at2759"/>
<evidence type="ECO:0000313" key="8">
    <source>
        <dbReference type="EMBL" id="GMH63318.1"/>
    </source>
</evidence>
<name>A0A9W7E2D8_9STRA</name>
<dbReference type="GO" id="GO:0006886">
    <property type="term" value="P:intracellular protein transport"/>
    <property type="evidence" value="ECO:0007669"/>
    <property type="project" value="TreeGrafter"/>
</dbReference>
<dbReference type="Gene3D" id="1.20.58.70">
    <property type="match status" value="1"/>
</dbReference>
<dbReference type="InterPro" id="IPR045242">
    <property type="entry name" value="Syntaxin"/>
</dbReference>
<evidence type="ECO:0000256" key="2">
    <source>
        <dbReference type="ARBA" id="ARBA00009063"/>
    </source>
</evidence>
<dbReference type="SUPFAM" id="SSF47661">
    <property type="entry name" value="t-snare proteins"/>
    <property type="match status" value="1"/>
</dbReference>
<proteinExistence type="inferred from homology"/>
<dbReference type="InterPro" id="IPR006011">
    <property type="entry name" value="Syntaxin_N"/>
</dbReference>
<dbReference type="CDD" id="cd15848">
    <property type="entry name" value="SNARE_syntaxin1-like"/>
    <property type="match status" value="1"/>
</dbReference>
<protein>
    <recommendedName>
        <fullName evidence="7">t-SNARE coiled-coil homology domain-containing protein</fullName>
    </recommendedName>
</protein>
<comment type="subcellular location">
    <subcellularLocation>
        <location evidence="1">Membrane</location>
        <topology evidence="1">Single-pass type IV membrane protein</topology>
    </subcellularLocation>
</comment>
<sequence>PLVMEANKVAATNKVVLQDLRKQVSEIEDGLAGTKTSKKVDPKLARTIRVRKNVVQAVTRKFIETMKEYQSAQQSYKSNMEENTLRQVQIVSPEVTREDLQGVIRQQGEGAVDTVAEIATQSLLQSKVNSSGGTVGSKIKNSLKAVESRYNEVILLEASIRELAVMFEEFAMMVEEQSELLDNIEFQTRSAKDFIEDGLIDTEEAIELNRKLRKKRCCLIMIIMVIMVFGLFVFKIV</sequence>
<evidence type="ECO:0000313" key="9">
    <source>
        <dbReference type="Proteomes" id="UP001165082"/>
    </source>
</evidence>
<keyword evidence="3 6" id="KW-0812">Transmembrane</keyword>
<comment type="caution">
    <text evidence="8">The sequence shown here is derived from an EMBL/GenBank/DDBJ whole genome shotgun (WGS) entry which is preliminary data.</text>
</comment>
<feature type="transmembrane region" description="Helical" evidence="6">
    <location>
        <begin position="217"/>
        <end position="236"/>
    </location>
</feature>
<dbReference type="InterPro" id="IPR010989">
    <property type="entry name" value="SNARE"/>
</dbReference>
<dbReference type="AlphaFoldDB" id="A0A9W7E2D8"/>
<dbReference type="GO" id="GO:0031201">
    <property type="term" value="C:SNARE complex"/>
    <property type="evidence" value="ECO:0007669"/>
    <property type="project" value="TreeGrafter"/>
</dbReference>
<dbReference type="SMART" id="SM00397">
    <property type="entry name" value="t_SNARE"/>
    <property type="match status" value="1"/>
</dbReference>
<dbReference type="InterPro" id="IPR000727">
    <property type="entry name" value="T_SNARE_dom"/>
</dbReference>
<gene>
    <name evidence="8" type="ORF">TrRE_jg12872</name>
</gene>
<organism evidence="8 9">
    <name type="scientific">Triparma retinervis</name>
    <dbReference type="NCBI Taxonomy" id="2557542"/>
    <lineage>
        <taxon>Eukaryota</taxon>
        <taxon>Sar</taxon>
        <taxon>Stramenopiles</taxon>
        <taxon>Ochrophyta</taxon>
        <taxon>Bolidophyceae</taxon>
        <taxon>Parmales</taxon>
        <taxon>Triparmaceae</taxon>
        <taxon>Triparma</taxon>
    </lineage>
</organism>
<dbReference type="GO" id="GO:0000149">
    <property type="term" value="F:SNARE binding"/>
    <property type="evidence" value="ECO:0007669"/>
    <property type="project" value="TreeGrafter"/>
</dbReference>
<feature type="domain" description="T-SNARE coiled-coil homology" evidence="7">
    <location>
        <begin position="143"/>
        <end position="205"/>
    </location>
</feature>
<dbReference type="GO" id="GO:0048278">
    <property type="term" value="P:vesicle docking"/>
    <property type="evidence" value="ECO:0007669"/>
    <property type="project" value="TreeGrafter"/>
</dbReference>
<keyword evidence="4 6" id="KW-1133">Transmembrane helix</keyword>
<evidence type="ECO:0000256" key="1">
    <source>
        <dbReference type="ARBA" id="ARBA00004211"/>
    </source>
</evidence>
<reference evidence="8" key="1">
    <citation type="submission" date="2022-07" db="EMBL/GenBank/DDBJ databases">
        <title>Genome analysis of Parmales, a sister group of diatoms, reveals the evolutionary specialization of diatoms from phago-mixotrophs to photoautotrophs.</title>
        <authorList>
            <person name="Ban H."/>
            <person name="Sato S."/>
            <person name="Yoshikawa S."/>
            <person name="Kazumasa Y."/>
            <person name="Nakamura Y."/>
            <person name="Ichinomiya M."/>
            <person name="Saitoh K."/>
            <person name="Sato N."/>
            <person name="Blanc-Mathieu R."/>
            <person name="Endo H."/>
            <person name="Kuwata A."/>
            <person name="Ogata H."/>
        </authorList>
    </citation>
    <scope>NUCLEOTIDE SEQUENCE</scope>
</reference>
<dbReference type="Proteomes" id="UP001165082">
    <property type="component" value="Unassembled WGS sequence"/>
</dbReference>
<accession>A0A9W7E2D8</accession>